<dbReference type="SUPFAM" id="SSF46785">
    <property type="entry name" value="Winged helix' DNA-binding domain"/>
    <property type="match status" value="1"/>
</dbReference>
<sequence length="99" mass="11249">MQELDLIKALANERRLIILRWLKDPCAHFAPQLDGDLVEDGVCALLIAEKLQISQATLSEHMRILVQAGLVRPKRIKQWIFYKRDEARMATLAAVVASL</sequence>
<evidence type="ECO:0000313" key="6">
    <source>
        <dbReference type="Proteomes" id="UP000186228"/>
    </source>
</evidence>
<dbReference type="AlphaFoldDB" id="A0A1C3UF45"/>
<dbReference type="PROSITE" id="PS50987">
    <property type="entry name" value="HTH_ARSR_2"/>
    <property type="match status" value="1"/>
</dbReference>
<evidence type="ECO:0000313" key="5">
    <source>
        <dbReference type="EMBL" id="SCB14068.1"/>
    </source>
</evidence>
<dbReference type="PANTHER" id="PTHR33154">
    <property type="entry name" value="TRANSCRIPTIONAL REGULATOR, ARSR FAMILY"/>
    <property type="match status" value="1"/>
</dbReference>
<protein>
    <submittedName>
        <fullName evidence="5">ArsR family transcriptional regulator</fullName>
    </submittedName>
</protein>
<dbReference type="Pfam" id="PF01022">
    <property type="entry name" value="HTH_5"/>
    <property type="match status" value="1"/>
</dbReference>
<evidence type="ECO:0000256" key="3">
    <source>
        <dbReference type="ARBA" id="ARBA00023163"/>
    </source>
</evidence>
<dbReference type="GO" id="GO:0003700">
    <property type="term" value="F:DNA-binding transcription factor activity"/>
    <property type="evidence" value="ECO:0007669"/>
    <property type="project" value="InterPro"/>
</dbReference>
<dbReference type="Proteomes" id="UP000186228">
    <property type="component" value="Unassembled WGS sequence"/>
</dbReference>
<accession>A0A1C3UF45</accession>
<keyword evidence="3" id="KW-0804">Transcription</keyword>
<dbReference type="InterPro" id="IPR036390">
    <property type="entry name" value="WH_DNA-bd_sf"/>
</dbReference>
<reference evidence="6" key="1">
    <citation type="submission" date="2016-08" db="EMBL/GenBank/DDBJ databases">
        <authorList>
            <person name="Varghese N."/>
            <person name="Submissions Spin"/>
        </authorList>
    </citation>
    <scope>NUCLEOTIDE SEQUENCE [LARGE SCALE GENOMIC DNA]</scope>
    <source>
        <strain evidence="6">CCBAU 57015</strain>
    </source>
</reference>
<dbReference type="Gene3D" id="1.10.10.10">
    <property type="entry name" value="Winged helix-like DNA-binding domain superfamily/Winged helix DNA-binding domain"/>
    <property type="match status" value="1"/>
</dbReference>
<organism evidence="5 6">
    <name type="scientific">Rhizobium hainanense</name>
    <dbReference type="NCBI Taxonomy" id="52131"/>
    <lineage>
        <taxon>Bacteria</taxon>
        <taxon>Pseudomonadati</taxon>
        <taxon>Pseudomonadota</taxon>
        <taxon>Alphaproteobacteria</taxon>
        <taxon>Hyphomicrobiales</taxon>
        <taxon>Rhizobiaceae</taxon>
        <taxon>Rhizobium/Agrobacterium group</taxon>
        <taxon>Rhizobium</taxon>
    </lineage>
</organism>
<proteinExistence type="predicted"/>
<evidence type="ECO:0000259" key="4">
    <source>
        <dbReference type="PROSITE" id="PS50987"/>
    </source>
</evidence>
<dbReference type="RefSeq" id="WP_075851953.1">
    <property type="nucleotide sequence ID" value="NZ_FMAC01000002.1"/>
</dbReference>
<feature type="domain" description="HTH arsR-type" evidence="4">
    <location>
        <begin position="1"/>
        <end position="99"/>
    </location>
</feature>
<keyword evidence="2" id="KW-0238">DNA-binding</keyword>
<name>A0A1C3UF45_9HYPH</name>
<dbReference type="GO" id="GO:0003677">
    <property type="term" value="F:DNA binding"/>
    <property type="evidence" value="ECO:0007669"/>
    <property type="project" value="UniProtKB-KW"/>
</dbReference>
<dbReference type="EMBL" id="FMAC01000002">
    <property type="protein sequence ID" value="SCB14068.1"/>
    <property type="molecule type" value="Genomic_DNA"/>
</dbReference>
<evidence type="ECO:0000256" key="1">
    <source>
        <dbReference type="ARBA" id="ARBA00023015"/>
    </source>
</evidence>
<dbReference type="SMART" id="SM00418">
    <property type="entry name" value="HTH_ARSR"/>
    <property type="match status" value="1"/>
</dbReference>
<evidence type="ECO:0000256" key="2">
    <source>
        <dbReference type="ARBA" id="ARBA00023125"/>
    </source>
</evidence>
<dbReference type="CDD" id="cd00090">
    <property type="entry name" value="HTH_ARSR"/>
    <property type="match status" value="1"/>
</dbReference>
<dbReference type="PANTHER" id="PTHR33154:SF32">
    <property type="entry name" value="TRANSCRIPTIONAL REGULATORY PROTEIN"/>
    <property type="match status" value="1"/>
</dbReference>
<dbReference type="InterPro" id="IPR011991">
    <property type="entry name" value="ArsR-like_HTH"/>
</dbReference>
<dbReference type="OrthoDB" id="9790747at2"/>
<keyword evidence="1" id="KW-0805">Transcription regulation</keyword>
<dbReference type="InterPro" id="IPR051081">
    <property type="entry name" value="HTH_MetalResp_TranReg"/>
</dbReference>
<dbReference type="InterPro" id="IPR036388">
    <property type="entry name" value="WH-like_DNA-bd_sf"/>
</dbReference>
<keyword evidence="6" id="KW-1185">Reference proteome</keyword>
<gene>
    <name evidence="5" type="ORF">GA0061100_10227</name>
</gene>
<dbReference type="InterPro" id="IPR001845">
    <property type="entry name" value="HTH_ArsR_DNA-bd_dom"/>
</dbReference>